<proteinExistence type="predicted"/>
<keyword evidence="1" id="KW-0472">Membrane</keyword>
<sequence>MESPRRIHLRPALIASAVACLIVLAVAWYLTARTPQATGPPLEIRWHGNGIILQGQVRDVATQRVLAEGAAARLGGEADQVVDWLDIVPSAMPVADAAALAELILLGQEGWHLQRRPKDGWLVVRSLTDERSAKARTLLRTAFGPGVSMELVALP</sequence>
<gene>
    <name evidence="2" type="ORF">J2W31_006585</name>
</gene>
<dbReference type="AlphaFoldDB" id="A0AAW8D7V5"/>
<evidence type="ECO:0008006" key="4">
    <source>
        <dbReference type="Google" id="ProtNLM"/>
    </source>
</evidence>
<dbReference type="RefSeq" id="WP_307687372.1">
    <property type="nucleotide sequence ID" value="NZ_JAUSRD010000028.1"/>
</dbReference>
<keyword evidence="1" id="KW-1133">Transmembrane helix</keyword>
<name>A0AAW8D7V5_9BURK</name>
<comment type="caution">
    <text evidence="2">The sequence shown here is derived from an EMBL/GenBank/DDBJ whole genome shotgun (WGS) entry which is preliminary data.</text>
</comment>
<dbReference type="EMBL" id="JAUSRD010000028">
    <property type="protein sequence ID" value="MDP9897441.1"/>
    <property type="molecule type" value="Genomic_DNA"/>
</dbReference>
<keyword evidence="1" id="KW-0812">Transmembrane</keyword>
<evidence type="ECO:0000256" key="1">
    <source>
        <dbReference type="SAM" id="Phobius"/>
    </source>
</evidence>
<feature type="transmembrane region" description="Helical" evidence="1">
    <location>
        <begin position="12"/>
        <end position="30"/>
    </location>
</feature>
<reference evidence="2" key="1">
    <citation type="submission" date="2023-07" db="EMBL/GenBank/DDBJ databases">
        <title>Sorghum-associated microbial communities from plants grown in Nebraska, USA.</title>
        <authorList>
            <person name="Schachtman D."/>
        </authorList>
    </citation>
    <scope>NUCLEOTIDE SEQUENCE</scope>
    <source>
        <strain evidence="2">DS3754</strain>
    </source>
</reference>
<organism evidence="2 3">
    <name type="scientific">Variovorax boronicumulans</name>
    <dbReference type="NCBI Taxonomy" id="436515"/>
    <lineage>
        <taxon>Bacteria</taxon>
        <taxon>Pseudomonadati</taxon>
        <taxon>Pseudomonadota</taxon>
        <taxon>Betaproteobacteria</taxon>
        <taxon>Burkholderiales</taxon>
        <taxon>Comamonadaceae</taxon>
        <taxon>Variovorax</taxon>
    </lineage>
</organism>
<dbReference type="Proteomes" id="UP001242045">
    <property type="component" value="Unassembled WGS sequence"/>
</dbReference>
<evidence type="ECO:0000313" key="2">
    <source>
        <dbReference type="EMBL" id="MDP9897441.1"/>
    </source>
</evidence>
<evidence type="ECO:0000313" key="3">
    <source>
        <dbReference type="Proteomes" id="UP001242045"/>
    </source>
</evidence>
<accession>A0AAW8D7V5</accession>
<protein>
    <recommendedName>
        <fullName evidence="4">BON domain-containing protein</fullName>
    </recommendedName>
</protein>